<dbReference type="InterPro" id="IPR025867">
    <property type="entry name" value="MnmE_helical"/>
</dbReference>
<dbReference type="Gene3D" id="3.40.50.300">
    <property type="entry name" value="P-loop containing nucleotide triphosphate hydrolases"/>
    <property type="match status" value="1"/>
</dbReference>
<keyword evidence="5 6" id="KW-0342">GTP-binding</keyword>
<dbReference type="Pfam" id="PF01926">
    <property type="entry name" value="MMR_HSR1"/>
    <property type="match status" value="1"/>
</dbReference>
<name>A0ABS0F042_9BACL</name>
<dbReference type="SUPFAM" id="SSF52540">
    <property type="entry name" value="P-loop containing nucleoside triphosphate hydrolases"/>
    <property type="match status" value="1"/>
</dbReference>
<dbReference type="HAMAP" id="MF_00379">
    <property type="entry name" value="GTPase_MnmE"/>
    <property type="match status" value="1"/>
</dbReference>
<comment type="caution">
    <text evidence="9">The sequence shown here is derived from an EMBL/GenBank/DDBJ whole genome shotgun (WGS) entry which is preliminary data.</text>
</comment>
<keyword evidence="6" id="KW-0460">Magnesium</keyword>
<evidence type="ECO:0000256" key="2">
    <source>
        <dbReference type="ARBA" id="ARBA00022694"/>
    </source>
</evidence>
<proteinExistence type="inferred from homology"/>
<keyword evidence="6" id="KW-0963">Cytoplasm</keyword>
<evidence type="ECO:0000313" key="10">
    <source>
        <dbReference type="Proteomes" id="UP000642910"/>
    </source>
</evidence>
<evidence type="ECO:0000259" key="8">
    <source>
        <dbReference type="PROSITE" id="PS51709"/>
    </source>
</evidence>
<reference evidence="9 10" key="1">
    <citation type="submission" date="2020-11" db="EMBL/GenBank/DDBJ databases">
        <title>Genomic insight of Alicyclobacillus mali FL 18 reveals a new arsenic-resistant strain, with potential in environmental biotechnology.</title>
        <authorList>
            <person name="Fiorentino G."/>
            <person name="Gallo G."/>
            <person name="Aulitto M."/>
        </authorList>
    </citation>
    <scope>NUCLEOTIDE SEQUENCE [LARGE SCALE GENOMIC DNA]</scope>
    <source>
        <strain evidence="9 10">FL 18</strain>
    </source>
</reference>
<feature type="domain" description="TrmE-type G" evidence="8">
    <location>
        <begin position="227"/>
        <end position="386"/>
    </location>
</feature>
<feature type="binding site" evidence="6">
    <location>
        <position position="256"/>
    </location>
    <ligand>
        <name>K(+)</name>
        <dbReference type="ChEBI" id="CHEBI:29103"/>
    </ligand>
</feature>
<keyword evidence="6" id="KW-0479">Metal-binding</keyword>
<dbReference type="Proteomes" id="UP000642910">
    <property type="component" value="Unassembled WGS sequence"/>
</dbReference>
<keyword evidence="2 6" id="KW-0819">tRNA processing</keyword>
<dbReference type="NCBIfam" id="NF003661">
    <property type="entry name" value="PRK05291.1-3"/>
    <property type="match status" value="1"/>
</dbReference>
<dbReference type="Pfam" id="PF12631">
    <property type="entry name" value="MnmE_helical"/>
    <property type="match status" value="1"/>
</dbReference>
<dbReference type="RefSeq" id="WP_195866963.1">
    <property type="nucleotide sequence ID" value="NZ_JADPKZ010000024.1"/>
</dbReference>
<comment type="similarity">
    <text evidence="1 6 7">Belongs to the TRAFAC class TrmE-Era-EngA-EngB-Septin-like GTPase superfamily. TrmE GTPase family.</text>
</comment>
<feature type="binding site" evidence="6">
    <location>
        <position position="261"/>
    </location>
    <ligand>
        <name>K(+)</name>
        <dbReference type="ChEBI" id="CHEBI:29103"/>
    </ligand>
</feature>
<feature type="binding site" evidence="6">
    <location>
        <position position="465"/>
    </location>
    <ligand>
        <name>(6S)-5-formyl-5,6,7,8-tetrahydrofolate</name>
        <dbReference type="ChEBI" id="CHEBI:57457"/>
    </ligand>
</feature>
<dbReference type="InterPro" id="IPR004520">
    <property type="entry name" value="GTPase_MnmE"/>
</dbReference>
<dbReference type="NCBIfam" id="TIGR00450">
    <property type="entry name" value="mnmE_trmE_thdF"/>
    <property type="match status" value="1"/>
</dbReference>
<accession>A0ABS0F042</accession>
<evidence type="ECO:0000256" key="4">
    <source>
        <dbReference type="ARBA" id="ARBA00022958"/>
    </source>
</evidence>
<evidence type="ECO:0000256" key="6">
    <source>
        <dbReference type="HAMAP-Rule" id="MF_00379"/>
    </source>
</evidence>
<keyword evidence="3 6" id="KW-0547">Nucleotide-binding</keyword>
<dbReference type="PANTHER" id="PTHR42714">
    <property type="entry name" value="TRNA MODIFICATION GTPASE GTPBP3"/>
    <property type="match status" value="1"/>
</dbReference>
<dbReference type="Gene3D" id="3.30.1360.120">
    <property type="entry name" value="Probable tRNA modification gtpase trme, domain 1"/>
    <property type="match status" value="1"/>
</dbReference>
<dbReference type="NCBIfam" id="TIGR00231">
    <property type="entry name" value="small_GTP"/>
    <property type="match status" value="1"/>
</dbReference>
<comment type="cofactor">
    <cofactor evidence="6">
        <name>K(+)</name>
        <dbReference type="ChEBI" id="CHEBI:29103"/>
    </cofactor>
    <text evidence="6">Binds 1 potassium ion per subunit.</text>
</comment>
<sequence length="465" mass="50783">MTVQVVQQEETIAAIATAVGEASVAIVRVSGRGAREVGERLVRTKRGLPVKLHERGMKYGQVIDPRSGEVIDEAIVLWMPGPHSYTGEDVLELQVHGGAYAVEAVLAACLDAGARMAEPGEFTKRAFLNGRMDLSQAEAVIDLIRAKTAFAGKLAERQVRGRFGEAVRALRRRLLELEAHVEVTIDYPEHDVEDVACDHVVRVCEALMSEIDGLIRSAELGRVLRDGVATAIVGRPNVGKSSLLNALVERDRAIVTDLPGTTRDVLEEYINLRGIPLRLIDTAGIRETEDVVERIGVARSRQSMQEAELVLLVLDGSEPPSPEDEAIARESDGSRRMVILNKVDRGLHPDAVRLADELAPEGALRVSAREGIGLDELRDAIVNRIRRDLAVDLDASYMANHRQKRLLEEAKEDLRTARDAAQAGATLDLVAVALQSAYEKLGETIGEEAGEDLLNEIFSRFCLGK</sequence>
<evidence type="ECO:0000256" key="7">
    <source>
        <dbReference type="RuleBase" id="RU003313"/>
    </source>
</evidence>
<dbReference type="EC" id="3.6.-.-" evidence="6"/>
<dbReference type="InterPro" id="IPR018948">
    <property type="entry name" value="GTP-bd_TrmE_N"/>
</dbReference>
<evidence type="ECO:0000256" key="1">
    <source>
        <dbReference type="ARBA" id="ARBA00011043"/>
    </source>
</evidence>
<feature type="binding site" evidence="6">
    <location>
        <position position="241"/>
    </location>
    <ligand>
        <name>Mg(2+)</name>
        <dbReference type="ChEBI" id="CHEBI:18420"/>
    </ligand>
</feature>
<comment type="function">
    <text evidence="6">Exhibits a very high intrinsic GTPase hydrolysis rate. Involved in the addition of a carboxymethylaminomethyl (cmnm) group at the wobble position (U34) of certain tRNAs, forming tRNA-cmnm(5)s(2)U34.</text>
</comment>
<feature type="binding site" evidence="6">
    <location>
        <position position="28"/>
    </location>
    <ligand>
        <name>(6S)-5-formyl-5,6,7,8-tetrahydrofolate</name>
        <dbReference type="ChEBI" id="CHEBI:57457"/>
    </ligand>
</feature>
<dbReference type="Gene3D" id="1.20.120.430">
    <property type="entry name" value="tRNA modification GTPase MnmE domain 2"/>
    <property type="match status" value="1"/>
</dbReference>
<dbReference type="InterPro" id="IPR031168">
    <property type="entry name" value="G_TrmE"/>
</dbReference>
<dbReference type="CDD" id="cd04164">
    <property type="entry name" value="trmE"/>
    <property type="match status" value="1"/>
</dbReference>
<feature type="binding site" evidence="6">
    <location>
        <position position="262"/>
    </location>
    <ligand>
        <name>Mg(2+)</name>
        <dbReference type="ChEBI" id="CHEBI:18420"/>
    </ligand>
</feature>
<comment type="subcellular location">
    <subcellularLocation>
        <location evidence="6">Cytoplasm</location>
    </subcellularLocation>
</comment>
<evidence type="ECO:0000256" key="5">
    <source>
        <dbReference type="ARBA" id="ARBA00023134"/>
    </source>
</evidence>
<dbReference type="CDD" id="cd14858">
    <property type="entry name" value="TrmE_N"/>
    <property type="match status" value="1"/>
</dbReference>
<evidence type="ECO:0000313" key="9">
    <source>
        <dbReference type="EMBL" id="MBF8376663.1"/>
    </source>
</evidence>
<dbReference type="InterPro" id="IPR027368">
    <property type="entry name" value="MnmE_dom2"/>
</dbReference>
<organism evidence="9 10">
    <name type="scientific">Alicyclobacillus mali</name>
    <name type="common">ex Roth et al. 2021</name>
    <dbReference type="NCBI Taxonomy" id="1123961"/>
    <lineage>
        <taxon>Bacteria</taxon>
        <taxon>Bacillati</taxon>
        <taxon>Bacillota</taxon>
        <taxon>Bacilli</taxon>
        <taxon>Bacillales</taxon>
        <taxon>Alicyclobacillaceae</taxon>
        <taxon>Alicyclobacillus</taxon>
    </lineage>
</organism>
<dbReference type="Pfam" id="PF10396">
    <property type="entry name" value="TrmE_N"/>
    <property type="match status" value="1"/>
</dbReference>
<dbReference type="InterPro" id="IPR027417">
    <property type="entry name" value="P-loop_NTPase"/>
</dbReference>
<feature type="binding site" evidence="6">
    <location>
        <position position="237"/>
    </location>
    <ligand>
        <name>K(+)</name>
        <dbReference type="ChEBI" id="CHEBI:29103"/>
    </ligand>
</feature>
<feature type="binding site" evidence="6">
    <location>
        <position position="131"/>
    </location>
    <ligand>
        <name>(6S)-5-formyl-5,6,7,8-tetrahydrofolate</name>
        <dbReference type="ChEBI" id="CHEBI:57457"/>
    </ligand>
</feature>
<comment type="subunit">
    <text evidence="6">Homodimer. Heterotetramer of two MnmE and two MnmG subunits.</text>
</comment>
<feature type="binding site" evidence="6">
    <location>
        <begin position="256"/>
        <end position="262"/>
    </location>
    <ligand>
        <name>GTP</name>
        <dbReference type="ChEBI" id="CHEBI:37565"/>
    </ligand>
</feature>
<dbReference type="PROSITE" id="PS51709">
    <property type="entry name" value="G_TRME"/>
    <property type="match status" value="1"/>
</dbReference>
<protein>
    <recommendedName>
        <fullName evidence="6">tRNA modification GTPase MnmE</fullName>
        <ecNumber evidence="6">3.6.-.-</ecNumber>
    </recommendedName>
</protein>
<gene>
    <name evidence="6 9" type="primary">mnmE</name>
    <name evidence="6" type="synonym">trmE</name>
    <name evidence="9" type="ORF">IW967_02070</name>
</gene>
<evidence type="ECO:0000256" key="3">
    <source>
        <dbReference type="ARBA" id="ARBA00022741"/>
    </source>
</evidence>
<dbReference type="EMBL" id="JADPKZ010000024">
    <property type="protein sequence ID" value="MBF8376663.1"/>
    <property type="molecule type" value="Genomic_DNA"/>
</dbReference>
<dbReference type="InterPro" id="IPR005225">
    <property type="entry name" value="Small_GTP-bd"/>
</dbReference>
<feature type="binding site" evidence="6">
    <location>
        <begin position="237"/>
        <end position="242"/>
    </location>
    <ligand>
        <name>GTP</name>
        <dbReference type="ChEBI" id="CHEBI:37565"/>
    </ligand>
</feature>
<keyword evidence="6" id="KW-0378">Hydrolase</keyword>
<feature type="binding site" evidence="6">
    <location>
        <position position="92"/>
    </location>
    <ligand>
        <name>(6S)-5-formyl-5,6,7,8-tetrahydrofolate</name>
        <dbReference type="ChEBI" id="CHEBI:57457"/>
    </ligand>
</feature>
<feature type="binding site" evidence="6">
    <location>
        <begin position="281"/>
        <end position="284"/>
    </location>
    <ligand>
        <name>GTP</name>
        <dbReference type="ChEBI" id="CHEBI:37565"/>
    </ligand>
</feature>
<keyword evidence="4 6" id="KW-0630">Potassium</keyword>
<keyword evidence="10" id="KW-1185">Reference proteome</keyword>
<comment type="caution">
    <text evidence="6">Lacks conserved residue(s) required for the propagation of feature annotation.</text>
</comment>
<dbReference type="PANTHER" id="PTHR42714:SF2">
    <property type="entry name" value="TRNA MODIFICATION GTPASE GTPBP3, MITOCHONDRIAL"/>
    <property type="match status" value="1"/>
</dbReference>
<feature type="binding site" evidence="6">
    <location>
        <begin position="367"/>
        <end position="369"/>
    </location>
    <ligand>
        <name>GTP</name>
        <dbReference type="ChEBI" id="CHEBI:37565"/>
    </ligand>
</feature>
<dbReference type="InterPro" id="IPR027266">
    <property type="entry name" value="TrmE/GcvT-like"/>
</dbReference>
<dbReference type="InterPro" id="IPR006073">
    <property type="entry name" value="GTP-bd"/>
</dbReference>
<feature type="binding site" evidence="6">
    <location>
        <position position="258"/>
    </location>
    <ligand>
        <name>K(+)</name>
        <dbReference type="ChEBI" id="CHEBI:29103"/>
    </ligand>
</feature>